<evidence type="ECO:0000313" key="9">
    <source>
        <dbReference type="EMBL" id="ATA93398.1"/>
    </source>
</evidence>
<evidence type="ECO:0000259" key="8">
    <source>
        <dbReference type="Pfam" id="PF13807"/>
    </source>
</evidence>
<dbReference type="PANTHER" id="PTHR32309">
    <property type="entry name" value="TYROSINE-PROTEIN KINASE"/>
    <property type="match status" value="1"/>
</dbReference>
<dbReference type="InterPro" id="IPR050445">
    <property type="entry name" value="Bact_polysacc_biosynth/exp"/>
</dbReference>
<keyword evidence="5 6" id="KW-0472">Membrane</keyword>
<evidence type="ECO:0000256" key="3">
    <source>
        <dbReference type="ARBA" id="ARBA00022692"/>
    </source>
</evidence>
<dbReference type="InterPro" id="IPR003856">
    <property type="entry name" value="LPS_length_determ_N"/>
</dbReference>
<evidence type="ECO:0000256" key="5">
    <source>
        <dbReference type="ARBA" id="ARBA00023136"/>
    </source>
</evidence>
<dbReference type="RefSeq" id="WP_095918514.1">
    <property type="nucleotide sequence ID" value="NZ_CP022389.1"/>
</dbReference>
<dbReference type="InterPro" id="IPR032807">
    <property type="entry name" value="GNVR"/>
</dbReference>
<organism evidence="9 10">
    <name type="scientific">Capnocytophaga canimorsus</name>
    <dbReference type="NCBI Taxonomy" id="28188"/>
    <lineage>
        <taxon>Bacteria</taxon>
        <taxon>Pseudomonadati</taxon>
        <taxon>Bacteroidota</taxon>
        <taxon>Flavobacteriia</taxon>
        <taxon>Flavobacteriales</taxon>
        <taxon>Flavobacteriaceae</taxon>
        <taxon>Capnocytophaga</taxon>
    </lineage>
</organism>
<evidence type="ECO:0000256" key="2">
    <source>
        <dbReference type="ARBA" id="ARBA00022475"/>
    </source>
</evidence>
<evidence type="ECO:0000256" key="1">
    <source>
        <dbReference type="ARBA" id="ARBA00004651"/>
    </source>
</evidence>
<keyword evidence="3 6" id="KW-0812">Transmembrane</keyword>
<sequence length="364" mass="41333">MDNLQVLNKEEDEIDLLELLRKLWRARKTILIVTFVFFVLGLLMAILSPKEYTATTIIVPQTSGSSKLGGSLGGLAALAGVNLGKSSTEDIPPTLYPKLVKSIPFKRKLLQTSLYFETLGKSVSYQEYYWQYAKPSTLDVIKKYTIGLPALLFSKKEENTSEVDHNKQDQIISLNGREEGLHHLIDAQLKLNVNEKEGFVTLNYSMPEALAAAQMLQRAQELLQNSIIEFKVKKAKEELQFIEQLYLEAEKDFKAKQYALANFQDRNRNFSSSLPQTRLQQLQTEFNLAYGVYSELAKQFENQKIKVKEETPAFTVIEPVSVPNEKSKPKRGMIIAIWTFLGIVLGVGSVFLKDFIRQLKAEKV</sequence>
<keyword evidence="4 6" id="KW-1133">Transmembrane helix</keyword>
<gene>
    <name evidence="9" type="ORF">CGC54_03125</name>
</gene>
<feature type="transmembrane region" description="Helical" evidence="6">
    <location>
        <begin position="333"/>
        <end position="352"/>
    </location>
</feature>
<dbReference type="Pfam" id="PF13807">
    <property type="entry name" value="GNVR"/>
    <property type="match status" value="1"/>
</dbReference>
<dbReference type="Proteomes" id="UP000243753">
    <property type="component" value="Chromosome"/>
</dbReference>
<dbReference type="PANTHER" id="PTHR32309:SF13">
    <property type="entry name" value="FERRIC ENTEROBACTIN TRANSPORT PROTEIN FEPE"/>
    <property type="match status" value="1"/>
</dbReference>
<comment type="subcellular location">
    <subcellularLocation>
        <location evidence="1">Cell membrane</location>
        <topology evidence="1">Multi-pass membrane protein</topology>
    </subcellularLocation>
</comment>
<reference evidence="10" key="1">
    <citation type="submission" date="2017-06" db="EMBL/GenBank/DDBJ databases">
        <title>Capnocytophaga spp. assemblies.</title>
        <authorList>
            <person name="Gulvik C.A."/>
        </authorList>
    </citation>
    <scope>NUCLEOTIDE SEQUENCE [LARGE SCALE GENOMIC DNA]</scope>
    <source>
        <strain evidence="10">H3936</strain>
    </source>
</reference>
<evidence type="ECO:0000256" key="6">
    <source>
        <dbReference type="SAM" id="Phobius"/>
    </source>
</evidence>
<feature type="transmembrane region" description="Helical" evidence="6">
    <location>
        <begin position="29"/>
        <end position="47"/>
    </location>
</feature>
<dbReference type="EMBL" id="CP022389">
    <property type="protein sequence ID" value="ATA93398.1"/>
    <property type="molecule type" value="Genomic_DNA"/>
</dbReference>
<name>A0AAD0E9W1_9FLAO</name>
<evidence type="ECO:0000259" key="7">
    <source>
        <dbReference type="Pfam" id="PF02706"/>
    </source>
</evidence>
<dbReference type="AlphaFoldDB" id="A0AAD0E9W1"/>
<feature type="domain" description="Polysaccharide chain length determinant N-terminal" evidence="7">
    <location>
        <begin position="12"/>
        <end position="65"/>
    </location>
</feature>
<accession>A0AAD0E9W1</accession>
<feature type="domain" description="Tyrosine-protein kinase G-rich" evidence="8">
    <location>
        <begin position="276"/>
        <end position="354"/>
    </location>
</feature>
<evidence type="ECO:0000313" key="10">
    <source>
        <dbReference type="Proteomes" id="UP000243753"/>
    </source>
</evidence>
<dbReference type="GO" id="GO:0004713">
    <property type="term" value="F:protein tyrosine kinase activity"/>
    <property type="evidence" value="ECO:0007669"/>
    <property type="project" value="TreeGrafter"/>
</dbReference>
<dbReference type="GO" id="GO:0005886">
    <property type="term" value="C:plasma membrane"/>
    <property type="evidence" value="ECO:0007669"/>
    <property type="project" value="UniProtKB-SubCell"/>
</dbReference>
<protein>
    <submittedName>
        <fullName evidence="9">Capsule biosynthesis protein</fullName>
    </submittedName>
</protein>
<proteinExistence type="predicted"/>
<evidence type="ECO:0000256" key="4">
    <source>
        <dbReference type="ARBA" id="ARBA00022989"/>
    </source>
</evidence>
<keyword evidence="2" id="KW-1003">Cell membrane</keyword>
<dbReference type="Pfam" id="PF02706">
    <property type="entry name" value="Wzz"/>
    <property type="match status" value="1"/>
</dbReference>